<feature type="domain" description="VTC" evidence="1">
    <location>
        <begin position="21"/>
        <end position="226"/>
    </location>
</feature>
<evidence type="ECO:0000313" key="3">
    <source>
        <dbReference type="Proteomes" id="UP000632138"/>
    </source>
</evidence>
<name>A0ABS2AI00_9ACTN</name>
<sequence>MDELAPIGLDELVDRAGLLTRVDRKYLLPVAVLPQVLAGLPAGTRVLRIDRRQRFRYRSAYLDTPGLDSYLTTAHRRRRRFKVRIRSYLDSGTHFLETKTRGPRGTTVKTRFPYEGGRTHLDPDMRDLAVAALADAGVAAEGFRFDLALTTAYERTTLFLPSTSSRVTIDEHLTWTLPGGPALTTPGRVIVETKSGRSTSPVDRLLWSLSHRPCPVSKYATGLAALRPDLPANRWRSVLRRHFESTAAAERC</sequence>
<reference evidence="2 3" key="1">
    <citation type="submission" date="2021-01" db="EMBL/GenBank/DDBJ databases">
        <title>Actinoplanes sp. nov. LDG1-06 isolated from lichen.</title>
        <authorList>
            <person name="Saeng-In P."/>
            <person name="Phongsopitanun W."/>
            <person name="Kanchanasin P."/>
            <person name="Yuki M."/>
            <person name="Kudo T."/>
            <person name="Ohkuma M."/>
            <person name="Tanasupawat S."/>
        </authorList>
    </citation>
    <scope>NUCLEOTIDE SEQUENCE [LARGE SCALE GENOMIC DNA]</scope>
    <source>
        <strain evidence="2 3">LDG1-06</strain>
    </source>
</reference>
<accession>A0ABS2AI00</accession>
<protein>
    <submittedName>
        <fullName evidence="2">VTC domain-containing protein</fullName>
    </submittedName>
</protein>
<evidence type="ECO:0000313" key="2">
    <source>
        <dbReference type="EMBL" id="MBM2619464.1"/>
    </source>
</evidence>
<dbReference type="Pfam" id="PF09359">
    <property type="entry name" value="VTC"/>
    <property type="match status" value="1"/>
</dbReference>
<organism evidence="2 3">
    <name type="scientific">Paractinoplanes ovalisporus</name>
    <dbReference type="NCBI Taxonomy" id="2810368"/>
    <lineage>
        <taxon>Bacteria</taxon>
        <taxon>Bacillati</taxon>
        <taxon>Actinomycetota</taxon>
        <taxon>Actinomycetes</taxon>
        <taxon>Micromonosporales</taxon>
        <taxon>Micromonosporaceae</taxon>
        <taxon>Paractinoplanes</taxon>
    </lineage>
</organism>
<dbReference type="InterPro" id="IPR042267">
    <property type="entry name" value="VTC_sf"/>
</dbReference>
<comment type="caution">
    <text evidence="2">The sequence shown here is derived from an EMBL/GenBank/DDBJ whole genome shotgun (WGS) entry which is preliminary data.</text>
</comment>
<evidence type="ECO:0000259" key="1">
    <source>
        <dbReference type="Pfam" id="PF09359"/>
    </source>
</evidence>
<dbReference type="EMBL" id="JAENHP010000010">
    <property type="protein sequence ID" value="MBM2619464.1"/>
    <property type="molecule type" value="Genomic_DNA"/>
</dbReference>
<dbReference type="InterPro" id="IPR018966">
    <property type="entry name" value="VTC_domain"/>
</dbReference>
<gene>
    <name evidence="2" type="ORF">JIG36_28315</name>
</gene>
<proteinExistence type="predicted"/>
<dbReference type="Gene3D" id="3.20.100.30">
    <property type="entry name" value="VTC, catalytic tunnel domain"/>
    <property type="match status" value="1"/>
</dbReference>
<keyword evidence="3" id="KW-1185">Reference proteome</keyword>
<dbReference type="Proteomes" id="UP000632138">
    <property type="component" value="Unassembled WGS sequence"/>
</dbReference>